<comment type="caution">
    <text evidence="1">The sequence shown here is derived from an EMBL/GenBank/DDBJ whole genome shotgun (WGS) entry which is preliminary data.</text>
</comment>
<evidence type="ECO:0000313" key="2">
    <source>
        <dbReference type="Proteomes" id="UP001312908"/>
    </source>
</evidence>
<sequence>MRAYEARLGLKRKAIASQKAAEDEYVLWQQRINSLSERALDADLLDERSRAMLNLTEKNELVIPYGKNDRLY</sequence>
<dbReference type="RefSeq" id="WP_319807487.1">
    <property type="nucleotide sequence ID" value="NZ_JAWJZY010000003.1"/>
</dbReference>
<dbReference type="EMBL" id="JAWJZY010000003">
    <property type="protein sequence ID" value="MEE8658961.1"/>
    <property type="molecule type" value="Genomic_DNA"/>
</dbReference>
<protein>
    <submittedName>
        <fullName evidence="1">Septation inhibitor protein</fullName>
    </submittedName>
</protein>
<keyword evidence="2" id="KW-1185">Reference proteome</keyword>
<name>A0ABU7U4F7_9PROT</name>
<accession>A0ABU7U4F7</accession>
<proteinExistence type="predicted"/>
<dbReference type="Proteomes" id="UP001312908">
    <property type="component" value="Unassembled WGS sequence"/>
</dbReference>
<organism evidence="1 2">
    <name type="scientific">Sorlinia euscelidii</name>
    <dbReference type="NCBI Taxonomy" id="3081148"/>
    <lineage>
        <taxon>Bacteria</taxon>
        <taxon>Pseudomonadati</taxon>
        <taxon>Pseudomonadota</taxon>
        <taxon>Alphaproteobacteria</taxon>
        <taxon>Acetobacterales</taxon>
        <taxon>Acetobacteraceae</taxon>
        <taxon>Sorlinia</taxon>
    </lineage>
</organism>
<reference evidence="1 2" key="1">
    <citation type="submission" date="2023-10" db="EMBL/GenBank/DDBJ databases">
        <title>Sorlinia euscelidii gen. nov., sp. nov., an acetic acid bacteria isolated from the gut of Euscelidius variegatus emitter.</title>
        <authorList>
            <person name="Michoud G."/>
            <person name="Marasco R."/>
            <person name="Seferji K."/>
            <person name="Gonella E."/>
            <person name="Garuglieri E."/>
            <person name="Alma A."/>
            <person name="Mapelli F."/>
            <person name="Borin S."/>
            <person name="Daffonchio D."/>
            <person name="Crotti E."/>
        </authorList>
    </citation>
    <scope>NUCLEOTIDE SEQUENCE [LARGE SCALE GENOMIC DNA]</scope>
    <source>
        <strain evidence="1 2">EV16P</strain>
    </source>
</reference>
<evidence type="ECO:0000313" key="1">
    <source>
        <dbReference type="EMBL" id="MEE8658961.1"/>
    </source>
</evidence>
<gene>
    <name evidence="1" type="ORF">DOFOFD_08050</name>
</gene>